<dbReference type="InterPro" id="IPR055414">
    <property type="entry name" value="LRR_R13L4/SHOC2-like"/>
</dbReference>
<dbReference type="SMART" id="SM00369">
    <property type="entry name" value="LRR_TYP"/>
    <property type="match status" value="2"/>
</dbReference>
<dbReference type="SUPFAM" id="SSF52540">
    <property type="entry name" value="P-loop containing nucleoside triphosphate hydrolases"/>
    <property type="match status" value="1"/>
</dbReference>
<dbReference type="AlphaFoldDB" id="A0A1D1ZKZ7"/>
<name>A0A1D1ZKZ7_9ARAE</name>
<evidence type="ECO:0000259" key="6">
    <source>
        <dbReference type="Pfam" id="PF23598"/>
    </source>
</evidence>
<evidence type="ECO:0000313" key="7">
    <source>
        <dbReference type="EMBL" id="JAT67539.1"/>
    </source>
</evidence>
<gene>
    <name evidence="7" type="primary">At3g14460_6</name>
    <name evidence="7" type="ORF">g.128236</name>
</gene>
<dbReference type="EMBL" id="GDJX01000397">
    <property type="protein sequence ID" value="JAT67539.1"/>
    <property type="molecule type" value="Transcribed_RNA"/>
</dbReference>
<reference evidence="7" key="1">
    <citation type="submission" date="2015-07" db="EMBL/GenBank/DDBJ databases">
        <title>Transcriptome Assembly of Anthurium amnicola.</title>
        <authorList>
            <person name="Suzuki J."/>
        </authorList>
    </citation>
    <scope>NUCLEOTIDE SEQUENCE</scope>
</reference>
<dbReference type="PROSITE" id="PS51450">
    <property type="entry name" value="LRR"/>
    <property type="match status" value="1"/>
</dbReference>
<dbReference type="Pfam" id="PF23559">
    <property type="entry name" value="WHD_DRP"/>
    <property type="match status" value="1"/>
</dbReference>
<dbReference type="InterPro" id="IPR042197">
    <property type="entry name" value="Apaf_helical"/>
</dbReference>
<evidence type="ECO:0000259" key="4">
    <source>
        <dbReference type="Pfam" id="PF00931"/>
    </source>
</evidence>
<dbReference type="SUPFAM" id="SSF52058">
    <property type="entry name" value="L domain-like"/>
    <property type="match status" value="1"/>
</dbReference>
<dbReference type="InterPro" id="IPR003591">
    <property type="entry name" value="Leu-rich_rpt_typical-subtyp"/>
</dbReference>
<feature type="domain" description="Disease resistance R13L4/SHOC-2-like LRR" evidence="6">
    <location>
        <begin position="311"/>
        <end position="385"/>
    </location>
</feature>
<proteinExistence type="predicted"/>
<evidence type="ECO:0000259" key="5">
    <source>
        <dbReference type="Pfam" id="PF23559"/>
    </source>
</evidence>
<dbReference type="PANTHER" id="PTHR23155">
    <property type="entry name" value="DISEASE RESISTANCE PROTEIN RP"/>
    <property type="match status" value="1"/>
</dbReference>
<keyword evidence="3" id="KW-0611">Plant defense</keyword>
<dbReference type="GO" id="GO:0098542">
    <property type="term" value="P:defense response to other organism"/>
    <property type="evidence" value="ECO:0007669"/>
    <property type="project" value="TreeGrafter"/>
</dbReference>
<dbReference type="Gene3D" id="3.80.10.10">
    <property type="entry name" value="Ribonuclease Inhibitor"/>
    <property type="match status" value="1"/>
</dbReference>
<dbReference type="Gene3D" id="3.40.50.300">
    <property type="entry name" value="P-loop containing nucleotide triphosphate hydrolases"/>
    <property type="match status" value="1"/>
</dbReference>
<dbReference type="InterPro" id="IPR002182">
    <property type="entry name" value="NB-ARC"/>
</dbReference>
<dbReference type="InterPro" id="IPR044974">
    <property type="entry name" value="Disease_R_plants"/>
</dbReference>
<feature type="non-terminal residue" evidence="7">
    <location>
        <position position="1"/>
    </location>
</feature>
<protein>
    <submittedName>
        <fullName evidence="7">Putative disease resistance protein At3g14460</fullName>
    </submittedName>
</protein>
<dbReference type="InterPro" id="IPR032675">
    <property type="entry name" value="LRR_dom_sf"/>
</dbReference>
<feature type="domain" description="Disease resistance protein winged helix" evidence="5">
    <location>
        <begin position="196"/>
        <end position="264"/>
    </location>
</feature>
<organism evidence="7">
    <name type="scientific">Anthurium amnicola</name>
    <dbReference type="NCBI Taxonomy" id="1678845"/>
    <lineage>
        <taxon>Eukaryota</taxon>
        <taxon>Viridiplantae</taxon>
        <taxon>Streptophyta</taxon>
        <taxon>Embryophyta</taxon>
        <taxon>Tracheophyta</taxon>
        <taxon>Spermatophyta</taxon>
        <taxon>Magnoliopsida</taxon>
        <taxon>Liliopsida</taxon>
        <taxon>Araceae</taxon>
        <taxon>Pothoideae</taxon>
        <taxon>Potheae</taxon>
        <taxon>Anthurium</taxon>
    </lineage>
</organism>
<dbReference type="Pfam" id="PF23598">
    <property type="entry name" value="LRR_14"/>
    <property type="match status" value="1"/>
</dbReference>
<dbReference type="Gene3D" id="1.10.8.430">
    <property type="entry name" value="Helical domain of apoptotic protease-activating factors"/>
    <property type="match status" value="1"/>
</dbReference>
<keyword evidence="1" id="KW-0433">Leucine-rich repeat</keyword>
<keyword evidence="2" id="KW-0677">Repeat</keyword>
<feature type="domain" description="NB-ARC" evidence="4">
    <location>
        <begin position="3"/>
        <end position="112"/>
    </location>
</feature>
<dbReference type="InterPro" id="IPR036388">
    <property type="entry name" value="WH-like_DNA-bd_sf"/>
</dbReference>
<dbReference type="Pfam" id="PF00931">
    <property type="entry name" value="NB-ARC"/>
    <property type="match status" value="1"/>
</dbReference>
<evidence type="ECO:0000256" key="1">
    <source>
        <dbReference type="ARBA" id="ARBA00022614"/>
    </source>
</evidence>
<accession>A0A1D1ZKZ7</accession>
<dbReference type="InterPro" id="IPR058922">
    <property type="entry name" value="WHD_DRP"/>
</dbReference>
<evidence type="ECO:0000256" key="3">
    <source>
        <dbReference type="ARBA" id="ARBA00022821"/>
    </source>
</evidence>
<dbReference type="Gene3D" id="1.10.10.10">
    <property type="entry name" value="Winged helix-like DNA-binding domain superfamily/Winged helix DNA-binding domain"/>
    <property type="match status" value="1"/>
</dbReference>
<sequence>RITREIMDAVHDPSEKKELFEILNWDSAQKRLKDKIEEKRFLLVLDDMWEEDPSKWESLCEPLTYGGQGSKIIVTTRKQGVSDVVEAFPVTLRNLSSEDLWPIFKIYAFGRTDSHKYMQLETIGRQINDRLNGSPLAARIIGRLLNKNFDVKFWKDTMKSEALMPKHLANDILPILKLSYDHLPEQLQQCFAYCSLFPKDHRFQKSDLTHLWTAQHFIQTRRTSYAEHTNNDQYFNDLLYNSFFERDKERDYQFVMHDLIHDLAELVSGDDCFRLGEDRSKKIPETVRHVSLATRNFDLAKLAQLCERGNLRTLLFLRGCTFGLTSHLDALFMKLKRLRVLDLRGCKITELPRSIGTLTHLRFLDLSENPINRLPESFGNLHNLQVECERANEI</sequence>
<dbReference type="GO" id="GO:0043531">
    <property type="term" value="F:ADP binding"/>
    <property type="evidence" value="ECO:0007669"/>
    <property type="project" value="InterPro"/>
</dbReference>
<dbReference type="PRINTS" id="PR00364">
    <property type="entry name" value="DISEASERSIST"/>
</dbReference>
<dbReference type="InterPro" id="IPR027417">
    <property type="entry name" value="P-loop_NTPase"/>
</dbReference>
<dbReference type="InterPro" id="IPR001611">
    <property type="entry name" value="Leu-rich_rpt"/>
</dbReference>
<dbReference type="PANTHER" id="PTHR23155:SF1241">
    <property type="entry name" value="DISEASE RESISTANCE RPP13-LIKE PROTEIN 1-RELATED"/>
    <property type="match status" value="1"/>
</dbReference>
<evidence type="ECO:0000256" key="2">
    <source>
        <dbReference type="ARBA" id="ARBA00022737"/>
    </source>
</evidence>